<sequence>MAARIWRIWAAALALVAAVSLPAGAQQDPPGRAARLTQSDSGVQWSGPDGSWRPGDPNWPFTAGDSIRVAAGSRAELHAGAHALRLQGPAELSIDALDENDLRLTLRQGGLNLRTRDMAPDERIEVNTQNLALLVDRPGEFRLDVEPGSTRVLARTGTATLYGENGQSATLAPAQQARYVGRDLSAVAIQGAGARDALDQWAADRNLAEDRSPSAQYLSREVLGYQELDANGEWATTADYGTVWYPRTTIVDWAPYRHGQWRWVDPWGWTWFDDARWGFAPFHYGRWVRIGPRWAWVPGPRGPRPYYAPALVGFAGTPAPRPPGFGRHRTPGTDWFPLAPGQPWRPGFGAAPRDPERGNPGLPLRNTQRERPPGAVMATPAPGFAPGRAGDERRERWQREQEWQQQQRRQQMQDQGRTEFQQRQQQLRQEQQVRQEQQQRMDLARQQQQAAQEQQMRQMQQLRQQQEAQQRQMQEPQRPQGNFLRDHMERREQREMREQRQDRPQPPRAAPPQELRQPSGERERGGRFGNRD</sequence>
<evidence type="ECO:0000256" key="1">
    <source>
        <dbReference type="SAM" id="MobiDB-lite"/>
    </source>
</evidence>
<proteinExistence type="predicted"/>
<feature type="chain" id="PRO_5047045558" description="FecR family protein" evidence="2">
    <location>
        <begin position="26"/>
        <end position="532"/>
    </location>
</feature>
<accession>A0ABQ3GD43</accession>
<protein>
    <recommendedName>
        <fullName evidence="5">FecR family protein</fullName>
    </recommendedName>
</protein>
<evidence type="ECO:0000313" key="4">
    <source>
        <dbReference type="Proteomes" id="UP000626210"/>
    </source>
</evidence>
<dbReference type="PANTHER" id="PTHR13526">
    <property type="entry name" value="TRANSCRIPTION FACTOR SPT20 HOMOLOG"/>
    <property type="match status" value="1"/>
</dbReference>
<evidence type="ECO:0000313" key="3">
    <source>
        <dbReference type="EMBL" id="GHD02215.1"/>
    </source>
</evidence>
<reference evidence="4" key="1">
    <citation type="journal article" date="2019" name="Int. J. Syst. Evol. Microbiol.">
        <title>The Global Catalogue of Microorganisms (GCM) 10K type strain sequencing project: providing services to taxonomists for standard genome sequencing and annotation.</title>
        <authorList>
            <consortium name="The Broad Institute Genomics Platform"/>
            <consortium name="The Broad Institute Genome Sequencing Center for Infectious Disease"/>
            <person name="Wu L."/>
            <person name="Ma J."/>
        </authorList>
    </citation>
    <scope>NUCLEOTIDE SEQUENCE [LARGE SCALE GENOMIC DNA]</scope>
    <source>
        <strain evidence="4">KCTC 23314</strain>
    </source>
</reference>
<keyword evidence="2" id="KW-0732">Signal</keyword>
<dbReference type="InterPro" id="IPR046535">
    <property type="entry name" value="DUF6600"/>
</dbReference>
<feature type="region of interest" description="Disordered" evidence="1">
    <location>
        <begin position="337"/>
        <end position="532"/>
    </location>
</feature>
<gene>
    <name evidence="3" type="ORF">GCM10007320_61320</name>
</gene>
<comment type="caution">
    <text evidence="3">The sequence shown here is derived from an EMBL/GenBank/DDBJ whole genome shotgun (WGS) entry which is preliminary data.</text>
</comment>
<dbReference type="EMBL" id="BMYK01000038">
    <property type="protein sequence ID" value="GHD02215.1"/>
    <property type="molecule type" value="Genomic_DNA"/>
</dbReference>
<feature type="compositionally biased region" description="Low complexity" evidence="1">
    <location>
        <begin position="403"/>
        <end position="430"/>
    </location>
</feature>
<feature type="compositionally biased region" description="Basic and acidic residues" evidence="1">
    <location>
        <begin position="519"/>
        <end position="532"/>
    </location>
</feature>
<dbReference type="PANTHER" id="PTHR13526:SF8">
    <property type="entry name" value="TRANSCRIPTION FACTOR SPT20 HOMOLOG"/>
    <property type="match status" value="1"/>
</dbReference>
<name>A0ABQ3GD43_9BURK</name>
<feature type="compositionally biased region" description="Low complexity" evidence="1">
    <location>
        <begin position="444"/>
        <end position="480"/>
    </location>
</feature>
<dbReference type="Pfam" id="PF20245">
    <property type="entry name" value="DUF6600"/>
    <property type="match status" value="1"/>
</dbReference>
<feature type="compositionally biased region" description="Basic and acidic residues" evidence="1">
    <location>
        <begin position="389"/>
        <end position="402"/>
    </location>
</feature>
<feature type="compositionally biased region" description="Basic and acidic residues" evidence="1">
    <location>
        <begin position="484"/>
        <end position="505"/>
    </location>
</feature>
<dbReference type="RefSeq" id="WP_189690651.1">
    <property type="nucleotide sequence ID" value="NZ_BMYK01000038.1"/>
</dbReference>
<evidence type="ECO:0000256" key="2">
    <source>
        <dbReference type="SAM" id="SignalP"/>
    </source>
</evidence>
<feature type="region of interest" description="Disordered" evidence="1">
    <location>
        <begin position="24"/>
        <end position="56"/>
    </location>
</feature>
<dbReference type="InterPro" id="IPR021950">
    <property type="entry name" value="Spt20"/>
</dbReference>
<organism evidence="3 4">
    <name type="scientific">Pseudorhodoferax aquiterrae</name>
    <dbReference type="NCBI Taxonomy" id="747304"/>
    <lineage>
        <taxon>Bacteria</taxon>
        <taxon>Pseudomonadati</taxon>
        <taxon>Pseudomonadota</taxon>
        <taxon>Betaproteobacteria</taxon>
        <taxon>Burkholderiales</taxon>
        <taxon>Comamonadaceae</taxon>
    </lineage>
</organism>
<feature type="compositionally biased region" description="Basic and acidic residues" evidence="1">
    <location>
        <begin position="431"/>
        <end position="443"/>
    </location>
</feature>
<dbReference type="Proteomes" id="UP000626210">
    <property type="component" value="Unassembled WGS sequence"/>
</dbReference>
<keyword evidence="4" id="KW-1185">Reference proteome</keyword>
<feature type="signal peptide" evidence="2">
    <location>
        <begin position="1"/>
        <end position="25"/>
    </location>
</feature>
<evidence type="ECO:0008006" key="5">
    <source>
        <dbReference type="Google" id="ProtNLM"/>
    </source>
</evidence>